<comment type="caution">
    <text evidence="1">The sequence shown here is derived from an EMBL/GenBank/DDBJ whole genome shotgun (WGS) entry which is preliminary data.</text>
</comment>
<reference evidence="1 2" key="1">
    <citation type="submission" date="2024-06" db="EMBL/GenBank/DDBJ databases">
        <authorList>
            <person name="Kraege A."/>
            <person name="Thomma B."/>
        </authorList>
    </citation>
    <scope>NUCLEOTIDE SEQUENCE [LARGE SCALE GENOMIC DNA]</scope>
</reference>
<name>A0ABP1FRW9_9CHLO</name>
<sequence>MRLRSPFCHCSSQRPCIASAGQSTRSQHHVTTRRRLLALSLGLVALDRKAAADQAEDSLYSLGEINGVLNACPLNSLSCASTQNDDEAHFIPPWQYDGDLQSAKQRLLQVATGEVPVTNLLQESPGLPGVSRADAASFILKGVKNTLRGERLPQRPSRQQASKSFRLDGVLADQHTTEDGSQYLHLTFNQGKEPGAVIDAEFLFLTGDNIVDIHATSRGRPGLRDSNVNLSLSQGFIYERNTAKRFMEDVRKACKFEVAPVLTDFDPRYNSNRLMFFERFYQPFLGRSQRIQEEPIYDK</sequence>
<dbReference type="PANTHER" id="PTHR34801">
    <property type="entry name" value="EXPRESSED PROTEIN"/>
    <property type="match status" value="1"/>
</dbReference>
<gene>
    <name evidence="1" type="primary">g2899</name>
    <name evidence="1" type="ORF">VP750_LOCUS2481</name>
</gene>
<organism evidence="1 2">
    <name type="scientific">Coccomyxa viridis</name>
    <dbReference type="NCBI Taxonomy" id="1274662"/>
    <lineage>
        <taxon>Eukaryota</taxon>
        <taxon>Viridiplantae</taxon>
        <taxon>Chlorophyta</taxon>
        <taxon>core chlorophytes</taxon>
        <taxon>Trebouxiophyceae</taxon>
        <taxon>Trebouxiophyceae incertae sedis</taxon>
        <taxon>Coccomyxaceae</taxon>
        <taxon>Coccomyxa</taxon>
    </lineage>
</organism>
<evidence type="ECO:0000313" key="1">
    <source>
        <dbReference type="EMBL" id="CAL5220822.1"/>
    </source>
</evidence>
<dbReference type="EMBL" id="CAXHTA020000004">
    <property type="protein sequence ID" value="CAL5220822.1"/>
    <property type="molecule type" value="Genomic_DNA"/>
</dbReference>
<protein>
    <submittedName>
        <fullName evidence="1">G2899 protein</fullName>
    </submittedName>
</protein>
<evidence type="ECO:0000313" key="2">
    <source>
        <dbReference type="Proteomes" id="UP001497392"/>
    </source>
</evidence>
<dbReference type="InterPro" id="IPR010865">
    <property type="entry name" value="DUF1499"/>
</dbReference>
<dbReference type="PANTHER" id="PTHR34801:SF2">
    <property type="entry name" value="EXPRESSED PROTEIN"/>
    <property type="match status" value="1"/>
</dbReference>
<keyword evidence="2" id="KW-1185">Reference proteome</keyword>
<proteinExistence type="predicted"/>
<dbReference type="Pfam" id="PF07386">
    <property type="entry name" value="DUF1499"/>
    <property type="match status" value="1"/>
</dbReference>
<accession>A0ABP1FRW9</accession>
<dbReference type="Proteomes" id="UP001497392">
    <property type="component" value="Unassembled WGS sequence"/>
</dbReference>